<keyword evidence="8 10" id="KW-0472">Membrane</keyword>
<dbReference type="SUPFAM" id="SSF52540">
    <property type="entry name" value="P-loop containing nucleoside triphosphate hydrolases"/>
    <property type="match status" value="1"/>
</dbReference>
<dbReference type="PROSITE" id="PS50929">
    <property type="entry name" value="ABC_TM1F"/>
    <property type="match status" value="1"/>
</dbReference>
<dbReference type="EMBL" id="VKAC01000006">
    <property type="protein sequence ID" value="TXR56002.1"/>
    <property type="molecule type" value="Genomic_DNA"/>
</dbReference>
<dbReference type="GO" id="GO:0005886">
    <property type="term" value="C:plasma membrane"/>
    <property type="evidence" value="ECO:0007669"/>
    <property type="project" value="UniProtKB-SubCell"/>
</dbReference>
<evidence type="ECO:0000256" key="6">
    <source>
        <dbReference type="ARBA" id="ARBA00022840"/>
    </source>
</evidence>
<dbReference type="GO" id="GO:0005524">
    <property type="term" value="F:ATP binding"/>
    <property type="evidence" value="ECO:0007669"/>
    <property type="project" value="UniProtKB-KW"/>
</dbReference>
<dbReference type="GO" id="GO:0016887">
    <property type="term" value="F:ATP hydrolysis activity"/>
    <property type="evidence" value="ECO:0007669"/>
    <property type="project" value="InterPro"/>
</dbReference>
<dbReference type="InterPro" id="IPR003439">
    <property type="entry name" value="ABC_transporter-like_ATP-bd"/>
</dbReference>
<dbReference type="AlphaFoldDB" id="A0A5C8ZDS8"/>
<feature type="transmembrane region" description="Helical" evidence="10">
    <location>
        <begin position="119"/>
        <end position="145"/>
    </location>
</feature>
<evidence type="ECO:0000256" key="3">
    <source>
        <dbReference type="ARBA" id="ARBA00022475"/>
    </source>
</evidence>
<dbReference type="CDD" id="cd18551">
    <property type="entry name" value="ABC_6TM_LmrA_like"/>
    <property type="match status" value="1"/>
</dbReference>
<keyword evidence="2" id="KW-0813">Transport</keyword>
<dbReference type="PANTHER" id="PTHR43394">
    <property type="entry name" value="ATP-DEPENDENT PERMEASE MDL1, MITOCHONDRIAL"/>
    <property type="match status" value="1"/>
</dbReference>
<evidence type="ECO:0000256" key="2">
    <source>
        <dbReference type="ARBA" id="ARBA00022448"/>
    </source>
</evidence>
<dbReference type="FunFam" id="3.40.50.300:FF:000299">
    <property type="entry name" value="ABC transporter ATP-binding protein/permease"/>
    <property type="match status" value="1"/>
</dbReference>
<dbReference type="InterPro" id="IPR039421">
    <property type="entry name" value="Type_1_exporter"/>
</dbReference>
<evidence type="ECO:0000259" key="11">
    <source>
        <dbReference type="PROSITE" id="PS50893"/>
    </source>
</evidence>
<keyword evidence="7 10" id="KW-1133">Transmembrane helix</keyword>
<accession>A0A5C8ZDS8</accession>
<sequence>MRTLLPHLRAHRRPLAAAAALSLVTAATGLAQPLLVRRVIEAVQVAAPVRAAVVAVVVVLVAGSLVGAVQQYLLQRTAEGVVLATRRRLVGRLLRLPVAELDARRTGDLISRVGSDTTLLRAVVTSGLVEVAASAVLAAGAVVAMALVDPVLLAVTLVAVGVGAVAGVAVGRRLRELARASQERVGAMTAAVERALGAVRTLRASGATDREVQAVGRAAEQAYDAGVRAARVQAAISPVVGVAVQGAFVAVLGVGGYRVASGALTVADLVAFILYLFLLVMPLGQLLGAYSQLQLGLGALSRVEEVLALDEEDPGPRGAPTPDAVRPAGAALLELDDVAFSHPGSDRPVLDGVSFRVEPGTRTALVGPSGAGKSTLLGLLERFADPVEGSIRLDGVDLRDLPRAALRARLGYVEQEAPVLAGTLRENLLLAAPRATEAEVAEVLAAVGLSGLAERSPLGLDAQVGEGGVLLSGGERQRLAICRSLLARPELLLLDEPTASLDARNEAALARALDAVQRRSTALVVVAHRLSTVVDADQIVVLEAGRVVGVGRHEELVVSTPLYRELAATQLLVAG</sequence>
<dbReference type="OrthoDB" id="9806127at2"/>
<dbReference type="InterPro" id="IPR003593">
    <property type="entry name" value="AAA+_ATPase"/>
</dbReference>
<evidence type="ECO:0000259" key="12">
    <source>
        <dbReference type="PROSITE" id="PS50929"/>
    </source>
</evidence>
<feature type="transmembrane region" description="Helical" evidence="10">
    <location>
        <begin position="235"/>
        <end position="257"/>
    </location>
</feature>
<feature type="domain" description="ABC transporter" evidence="11">
    <location>
        <begin position="333"/>
        <end position="569"/>
    </location>
</feature>
<evidence type="ECO:0000313" key="13">
    <source>
        <dbReference type="EMBL" id="TXR56002.1"/>
    </source>
</evidence>
<evidence type="ECO:0000256" key="9">
    <source>
        <dbReference type="ARBA" id="ARBA00061644"/>
    </source>
</evidence>
<evidence type="ECO:0000256" key="4">
    <source>
        <dbReference type="ARBA" id="ARBA00022692"/>
    </source>
</evidence>
<evidence type="ECO:0000256" key="7">
    <source>
        <dbReference type="ARBA" id="ARBA00022989"/>
    </source>
</evidence>
<feature type="transmembrane region" description="Helical" evidence="10">
    <location>
        <begin position="151"/>
        <end position="171"/>
    </location>
</feature>
<dbReference type="GO" id="GO:0015421">
    <property type="term" value="F:ABC-type oligopeptide transporter activity"/>
    <property type="evidence" value="ECO:0007669"/>
    <property type="project" value="TreeGrafter"/>
</dbReference>
<keyword evidence="5" id="KW-0547">Nucleotide-binding</keyword>
<keyword evidence="6 13" id="KW-0067">ATP-binding</keyword>
<dbReference type="InterPro" id="IPR011527">
    <property type="entry name" value="ABC1_TM_dom"/>
</dbReference>
<dbReference type="SMART" id="SM00382">
    <property type="entry name" value="AAA"/>
    <property type="match status" value="1"/>
</dbReference>
<dbReference type="PROSITE" id="PS00211">
    <property type="entry name" value="ABC_TRANSPORTER_1"/>
    <property type="match status" value="1"/>
</dbReference>
<dbReference type="InterPro" id="IPR017871">
    <property type="entry name" value="ABC_transporter-like_CS"/>
</dbReference>
<dbReference type="InterPro" id="IPR036640">
    <property type="entry name" value="ABC1_TM_sf"/>
</dbReference>
<name>A0A5C8ZDS8_9ACTN</name>
<reference evidence="13 14" key="1">
    <citation type="submission" date="2019-07" db="EMBL/GenBank/DDBJ databases">
        <title>Quadrisphaera sp. strain DD2A genome sequencing and assembly.</title>
        <authorList>
            <person name="Kim I."/>
        </authorList>
    </citation>
    <scope>NUCLEOTIDE SEQUENCE [LARGE SCALE GENOMIC DNA]</scope>
    <source>
        <strain evidence="13 14">DD2A</strain>
    </source>
</reference>
<proteinExistence type="inferred from homology"/>
<evidence type="ECO:0000256" key="5">
    <source>
        <dbReference type="ARBA" id="ARBA00022741"/>
    </source>
</evidence>
<dbReference type="PROSITE" id="PS50893">
    <property type="entry name" value="ABC_TRANSPORTER_2"/>
    <property type="match status" value="1"/>
</dbReference>
<dbReference type="Pfam" id="PF00664">
    <property type="entry name" value="ABC_membrane"/>
    <property type="match status" value="1"/>
</dbReference>
<dbReference type="Gene3D" id="1.20.1560.10">
    <property type="entry name" value="ABC transporter type 1, transmembrane domain"/>
    <property type="match status" value="1"/>
</dbReference>
<keyword evidence="3" id="KW-1003">Cell membrane</keyword>
<comment type="similarity">
    <text evidence="9">Belongs to the ABC transporter superfamily. Lipid exporter (TC 3.A.1.106) family.</text>
</comment>
<organism evidence="13 14">
    <name type="scientific">Quadrisphaera setariae</name>
    <dbReference type="NCBI Taxonomy" id="2593304"/>
    <lineage>
        <taxon>Bacteria</taxon>
        <taxon>Bacillati</taxon>
        <taxon>Actinomycetota</taxon>
        <taxon>Actinomycetes</taxon>
        <taxon>Kineosporiales</taxon>
        <taxon>Kineosporiaceae</taxon>
        <taxon>Quadrisphaera</taxon>
    </lineage>
</organism>
<gene>
    <name evidence="13" type="ORF">FMM08_11110</name>
</gene>
<dbReference type="Pfam" id="PF00005">
    <property type="entry name" value="ABC_tran"/>
    <property type="match status" value="1"/>
</dbReference>
<dbReference type="Proteomes" id="UP000321234">
    <property type="component" value="Unassembled WGS sequence"/>
</dbReference>
<feature type="transmembrane region" description="Helical" evidence="10">
    <location>
        <begin position="269"/>
        <end position="290"/>
    </location>
</feature>
<dbReference type="PANTHER" id="PTHR43394:SF1">
    <property type="entry name" value="ATP-BINDING CASSETTE SUB-FAMILY B MEMBER 10, MITOCHONDRIAL"/>
    <property type="match status" value="1"/>
</dbReference>
<dbReference type="InterPro" id="IPR027417">
    <property type="entry name" value="P-loop_NTPase"/>
</dbReference>
<evidence type="ECO:0000256" key="8">
    <source>
        <dbReference type="ARBA" id="ARBA00023136"/>
    </source>
</evidence>
<keyword evidence="4 10" id="KW-0812">Transmembrane</keyword>
<keyword evidence="14" id="KW-1185">Reference proteome</keyword>
<feature type="transmembrane region" description="Helical" evidence="10">
    <location>
        <begin position="47"/>
        <end position="69"/>
    </location>
</feature>
<dbReference type="SUPFAM" id="SSF90123">
    <property type="entry name" value="ABC transporter transmembrane region"/>
    <property type="match status" value="1"/>
</dbReference>
<feature type="domain" description="ABC transmembrane type-1" evidence="12">
    <location>
        <begin position="16"/>
        <end position="295"/>
    </location>
</feature>
<comment type="subcellular location">
    <subcellularLocation>
        <location evidence="1">Cell membrane</location>
        <topology evidence="1">Multi-pass membrane protein</topology>
    </subcellularLocation>
</comment>
<evidence type="ECO:0000256" key="10">
    <source>
        <dbReference type="SAM" id="Phobius"/>
    </source>
</evidence>
<evidence type="ECO:0000313" key="14">
    <source>
        <dbReference type="Proteomes" id="UP000321234"/>
    </source>
</evidence>
<protein>
    <submittedName>
        <fullName evidence="13">ABC transporter ATP-binding protein</fullName>
    </submittedName>
</protein>
<comment type="caution">
    <text evidence="13">The sequence shown here is derived from an EMBL/GenBank/DDBJ whole genome shotgun (WGS) entry which is preliminary data.</text>
</comment>
<dbReference type="Gene3D" id="3.40.50.300">
    <property type="entry name" value="P-loop containing nucleotide triphosphate hydrolases"/>
    <property type="match status" value="1"/>
</dbReference>
<evidence type="ECO:0000256" key="1">
    <source>
        <dbReference type="ARBA" id="ARBA00004651"/>
    </source>
</evidence>